<reference evidence="3 4" key="2">
    <citation type="submission" date="2024-07" db="EMBL/GenBank/DDBJ databases">
        <authorList>
            <person name="Akdeniz Z."/>
        </authorList>
    </citation>
    <scope>NUCLEOTIDE SEQUENCE [LARGE SCALE GENOMIC DNA]</scope>
</reference>
<evidence type="ECO:0000256" key="1">
    <source>
        <dbReference type="SAM" id="Coils"/>
    </source>
</evidence>
<sequence length="527" mass="62768">MTLQNNQISKLKEELETYKREQIEAKSQSQILIDQLKQKDQQMIDMMKKVNQDKQDIINYSTQLVSFQQKQSQEQQAKNDIHIKKLNLSKEVETVLLDIAKIVLVSDNKFDIQKLFKNRRDANQFYYQITRVYQQQQNRSQLTQQGQRYTEIQADTAFMQAIMYNQQGYNLQKQISAKDGINLPSYRYIQMMKQKIKKQYQINDNNIGYVFDKETLKSMIPQWKQQNNIDEHEQVIVNVSQDAMALTARVSEKNGVLSNTIQEQDGKIYPVSHVFVYIMSAEKEYSFLPIFSQFATSGATNTEQLVTWFAIKEALQEYSITVKFYPHDGDTWFSRLDAYELEVIKTNYIDYMDRNPYKMTENQERVKEKLKFQFRELISMTDSKHLLKIIRNLINTQLKLSLSNKLDNQYFDASIISNILNFLPPEVFSSNEQLKMNDNYALQEFSSECVNTLMERVYQMMKIMKMLIIKCQSKKQVFIGYYYFHLYQWIANQIIFNYKEYLHQCCLFQFNSILMVNNFRKMLMKLI</sequence>
<keyword evidence="4" id="KW-1185">Reference proteome</keyword>
<dbReference type="AlphaFoldDB" id="A0AA86QHH9"/>
<dbReference type="EMBL" id="CATOUU010000910">
    <property type="protein sequence ID" value="CAI9958875.1"/>
    <property type="molecule type" value="Genomic_DNA"/>
</dbReference>
<keyword evidence="1" id="KW-0175">Coiled coil</keyword>
<proteinExistence type="predicted"/>
<organism evidence="2">
    <name type="scientific">Hexamita inflata</name>
    <dbReference type="NCBI Taxonomy" id="28002"/>
    <lineage>
        <taxon>Eukaryota</taxon>
        <taxon>Metamonada</taxon>
        <taxon>Diplomonadida</taxon>
        <taxon>Hexamitidae</taxon>
        <taxon>Hexamitinae</taxon>
        <taxon>Hexamita</taxon>
    </lineage>
</organism>
<evidence type="ECO:0000313" key="2">
    <source>
        <dbReference type="EMBL" id="CAI9958875.1"/>
    </source>
</evidence>
<name>A0AA86QHH9_9EUKA</name>
<dbReference type="Proteomes" id="UP001642409">
    <property type="component" value="Unassembled WGS sequence"/>
</dbReference>
<evidence type="ECO:0000313" key="3">
    <source>
        <dbReference type="EMBL" id="CAL6097700.1"/>
    </source>
</evidence>
<feature type="coiled-coil region" evidence="1">
    <location>
        <begin position="1"/>
        <end position="53"/>
    </location>
</feature>
<protein>
    <submittedName>
        <fullName evidence="3">Hypothetical_protein</fullName>
    </submittedName>
</protein>
<evidence type="ECO:0000313" key="4">
    <source>
        <dbReference type="Proteomes" id="UP001642409"/>
    </source>
</evidence>
<gene>
    <name evidence="2" type="ORF">HINF_LOCUS46520</name>
    <name evidence="3" type="ORF">HINF_LOCUS69250</name>
</gene>
<reference evidence="2" key="1">
    <citation type="submission" date="2023-06" db="EMBL/GenBank/DDBJ databases">
        <authorList>
            <person name="Kurt Z."/>
        </authorList>
    </citation>
    <scope>NUCLEOTIDE SEQUENCE</scope>
</reference>
<accession>A0AA86QHH9</accession>
<dbReference type="EMBL" id="CAXDID020000502">
    <property type="protein sequence ID" value="CAL6097700.1"/>
    <property type="molecule type" value="Genomic_DNA"/>
</dbReference>
<comment type="caution">
    <text evidence="2">The sequence shown here is derived from an EMBL/GenBank/DDBJ whole genome shotgun (WGS) entry which is preliminary data.</text>
</comment>